<evidence type="ECO:0000256" key="2">
    <source>
        <dbReference type="SAM" id="Phobius"/>
    </source>
</evidence>
<evidence type="ECO:0000256" key="1">
    <source>
        <dbReference type="SAM" id="MobiDB-lite"/>
    </source>
</evidence>
<comment type="caution">
    <text evidence="3">The sequence shown here is derived from an EMBL/GenBank/DDBJ whole genome shotgun (WGS) entry which is preliminary data.</text>
</comment>
<keyword evidence="4" id="KW-1185">Reference proteome</keyword>
<evidence type="ECO:0000313" key="3">
    <source>
        <dbReference type="EMBL" id="MEI5906200.1"/>
    </source>
</evidence>
<evidence type="ECO:0000313" key="4">
    <source>
        <dbReference type="Proteomes" id="UP001312865"/>
    </source>
</evidence>
<sequence>MTAFLFITLFILITLCGFAVVLLFVRQNRLIALEKQQLNMIREIEDVASAFLLEMKEENETFIEKVQKIKRQEDKGLGAKKTTVDSEEEKGDYVKKSTISRQKVIAAYEPSRGRKRDNNRQDSTTNELKKVDDTIVERNNDDFTNQVLLLHRQGLTSSQIAKELSRGRTEVELVLKFENN</sequence>
<dbReference type="Pfam" id="PF19610">
    <property type="entry name" value="DUF6115"/>
    <property type="match status" value="1"/>
</dbReference>
<protein>
    <recommendedName>
        <fullName evidence="5">Swarming motility protein SwrB</fullName>
    </recommendedName>
</protein>
<dbReference type="RefSeq" id="WP_336585618.1">
    <property type="nucleotide sequence ID" value="NZ_JBBAXC010000002.1"/>
</dbReference>
<keyword evidence="2" id="KW-0812">Transmembrane</keyword>
<organism evidence="3 4">
    <name type="scientific">Bacillus spongiae</name>
    <dbReference type="NCBI Taxonomy" id="2683610"/>
    <lineage>
        <taxon>Bacteria</taxon>
        <taxon>Bacillati</taxon>
        <taxon>Bacillota</taxon>
        <taxon>Bacilli</taxon>
        <taxon>Bacillales</taxon>
        <taxon>Bacillaceae</taxon>
        <taxon>Bacillus</taxon>
    </lineage>
</organism>
<reference evidence="3 4" key="1">
    <citation type="journal article" date="2018" name="J. Microbiol.">
        <title>Bacillus spongiae sp. nov., isolated from sponge of Jeju Island.</title>
        <authorList>
            <person name="Lee G.E."/>
            <person name="Im W.T."/>
            <person name="Park J.S."/>
        </authorList>
    </citation>
    <scope>NUCLEOTIDE SEQUENCE [LARGE SCALE GENOMIC DNA]</scope>
    <source>
        <strain evidence="3 4">135PIL107-10</strain>
    </source>
</reference>
<name>A0ABU8HAA9_9BACI</name>
<dbReference type="InterPro" id="IPR046118">
    <property type="entry name" value="DUF6115"/>
</dbReference>
<gene>
    <name evidence="3" type="ORF">WAK64_03825</name>
</gene>
<feature type="region of interest" description="Disordered" evidence="1">
    <location>
        <begin position="110"/>
        <end position="133"/>
    </location>
</feature>
<evidence type="ECO:0008006" key="5">
    <source>
        <dbReference type="Google" id="ProtNLM"/>
    </source>
</evidence>
<keyword evidence="2" id="KW-0472">Membrane</keyword>
<feature type="transmembrane region" description="Helical" evidence="2">
    <location>
        <begin position="6"/>
        <end position="25"/>
    </location>
</feature>
<proteinExistence type="predicted"/>
<dbReference type="EMBL" id="JBBAXC010000002">
    <property type="protein sequence ID" value="MEI5906200.1"/>
    <property type="molecule type" value="Genomic_DNA"/>
</dbReference>
<keyword evidence="2" id="KW-1133">Transmembrane helix</keyword>
<dbReference type="Proteomes" id="UP001312865">
    <property type="component" value="Unassembled WGS sequence"/>
</dbReference>
<accession>A0ABU8HAA9</accession>